<organism evidence="3 4">
    <name type="scientific">Callosobruchus maculatus</name>
    <name type="common">Southern cowpea weevil</name>
    <name type="synonym">Pulse bruchid</name>
    <dbReference type="NCBI Taxonomy" id="64391"/>
    <lineage>
        <taxon>Eukaryota</taxon>
        <taxon>Metazoa</taxon>
        <taxon>Ecdysozoa</taxon>
        <taxon>Arthropoda</taxon>
        <taxon>Hexapoda</taxon>
        <taxon>Insecta</taxon>
        <taxon>Pterygota</taxon>
        <taxon>Neoptera</taxon>
        <taxon>Endopterygota</taxon>
        <taxon>Coleoptera</taxon>
        <taxon>Polyphaga</taxon>
        <taxon>Cucujiformia</taxon>
        <taxon>Chrysomeloidea</taxon>
        <taxon>Chrysomelidae</taxon>
        <taxon>Bruchinae</taxon>
        <taxon>Bruchini</taxon>
        <taxon>Callosobruchus</taxon>
    </lineage>
</organism>
<dbReference type="Pfam" id="PF04791">
    <property type="entry name" value="LMBR1"/>
    <property type="match status" value="2"/>
</dbReference>
<keyword evidence="2" id="KW-1133">Transmembrane helix</keyword>
<dbReference type="AlphaFoldDB" id="A0A653CPQ9"/>
<sequence>MSALIDPDNSDIQTILNLWTYYLPFLYSCVSFFGVVILLVCTPLGFVRLFDVVGQFLVQPRFLRDLDEEYDACAMEEEWLRRQLRKAQQRGEEGEECCSILRPVANERGAAGDEENAGEELKATVIGRKLMQVETRRKLLDKQRRTSPLRRNVIYPLAILVLLGLTVIAVLMVIQNTLSFLIGIKALPSSSKQFTLGVSSLSRLGPWGACLEIVLIVYLIVTSSIGLYTAPGARRFRPKKRGTPFTLLIANCALLLVVSSALPLLAKILGITNFDLLGDFGSIEWLGNFKLVLLYNLSFATAATACVFNKFTAKVRRELYARLVENYLFLTNCVSFIN</sequence>
<feature type="transmembrane region" description="Helical" evidence="2">
    <location>
        <begin position="153"/>
        <end position="184"/>
    </location>
</feature>
<dbReference type="EMBL" id="CAACVG010008457">
    <property type="protein sequence ID" value="VEN49895.1"/>
    <property type="molecule type" value="Genomic_DNA"/>
</dbReference>
<accession>A0A653CPQ9</accession>
<keyword evidence="2" id="KW-0472">Membrane</keyword>
<name>A0A653CPQ9_CALMS</name>
<dbReference type="GO" id="GO:0005886">
    <property type="term" value="C:plasma membrane"/>
    <property type="evidence" value="ECO:0007669"/>
    <property type="project" value="TreeGrafter"/>
</dbReference>
<evidence type="ECO:0000313" key="3">
    <source>
        <dbReference type="EMBL" id="VEN49895.1"/>
    </source>
</evidence>
<feature type="transmembrane region" description="Helical" evidence="2">
    <location>
        <begin position="25"/>
        <end position="47"/>
    </location>
</feature>
<dbReference type="Proteomes" id="UP000410492">
    <property type="component" value="Unassembled WGS sequence"/>
</dbReference>
<feature type="transmembrane region" description="Helical" evidence="2">
    <location>
        <begin position="204"/>
        <end position="230"/>
    </location>
</feature>
<keyword evidence="2" id="KW-0812">Transmembrane</keyword>
<gene>
    <name evidence="3" type="ORF">CALMAC_LOCUS10843</name>
</gene>
<evidence type="ECO:0000313" key="4">
    <source>
        <dbReference type="Proteomes" id="UP000410492"/>
    </source>
</evidence>
<dbReference type="GO" id="GO:0007165">
    <property type="term" value="P:signal transduction"/>
    <property type="evidence" value="ECO:0007669"/>
    <property type="project" value="TreeGrafter"/>
</dbReference>
<dbReference type="OrthoDB" id="5596951at2759"/>
<keyword evidence="4" id="KW-1185">Reference proteome</keyword>
<comment type="similarity">
    <text evidence="1">Belongs to the LIMR family.</text>
</comment>
<reference evidence="3 4" key="1">
    <citation type="submission" date="2019-01" db="EMBL/GenBank/DDBJ databases">
        <authorList>
            <person name="Sayadi A."/>
        </authorList>
    </citation>
    <scope>NUCLEOTIDE SEQUENCE [LARGE SCALE GENOMIC DNA]</scope>
</reference>
<dbReference type="PANTHER" id="PTHR12625">
    <property type="entry name" value="LIPOCALIN-1 INTERACTING MEMBRANE RECEPTOR LIMR"/>
    <property type="match status" value="1"/>
</dbReference>
<evidence type="ECO:0000256" key="2">
    <source>
        <dbReference type="SAM" id="Phobius"/>
    </source>
</evidence>
<dbReference type="PANTHER" id="PTHR12625:SF0">
    <property type="entry name" value="PROTEIN LILIPOD"/>
    <property type="match status" value="1"/>
</dbReference>
<dbReference type="InterPro" id="IPR008075">
    <property type="entry name" value="LIMR"/>
</dbReference>
<dbReference type="GO" id="GO:0004888">
    <property type="term" value="F:transmembrane signaling receptor activity"/>
    <property type="evidence" value="ECO:0007669"/>
    <property type="project" value="TreeGrafter"/>
</dbReference>
<evidence type="ECO:0000256" key="1">
    <source>
        <dbReference type="ARBA" id="ARBA00010487"/>
    </source>
</evidence>
<protein>
    <submittedName>
        <fullName evidence="3">Uncharacterized protein</fullName>
    </submittedName>
</protein>
<feature type="transmembrane region" description="Helical" evidence="2">
    <location>
        <begin position="242"/>
        <end position="265"/>
    </location>
</feature>
<dbReference type="PRINTS" id="PR01692">
    <property type="entry name" value="LIPOCALINIMR"/>
</dbReference>
<dbReference type="InterPro" id="IPR006876">
    <property type="entry name" value="LMBR1-like_membr_prot"/>
</dbReference>
<proteinExistence type="inferred from homology"/>
<feature type="transmembrane region" description="Helical" evidence="2">
    <location>
        <begin position="285"/>
        <end position="308"/>
    </location>
</feature>